<evidence type="ECO:0000313" key="3">
    <source>
        <dbReference type="EMBL" id="MFC3766760.1"/>
    </source>
</evidence>
<name>A0ABV7YN05_9ACTN</name>
<reference evidence="4" key="1">
    <citation type="journal article" date="2019" name="Int. J. Syst. Evol. Microbiol.">
        <title>The Global Catalogue of Microorganisms (GCM) 10K type strain sequencing project: providing services to taxonomists for standard genome sequencing and annotation.</title>
        <authorList>
            <consortium name="The Broad Institute Genomics Platform"/>
            <consortium name="The Broad Institute Genome Sequencing Center for Infectious Disease"/>
            <person name="Wu L."/>
            <person name="Ma J."/>
        </authorList>
    </citation>
    <scope>NUCLEOTIDE SEQUENCE [LARGE SCALE GENOMIC DNA]</scope>
    <source>
        <strain evidence="4">CGMCC 4.7241</strain>
    </source>
</reference>
<organism evidence="3 4">
    <name type="scientific">Tenggerimyces flavus</name>
    <dbReference type="NCBI Taxonomy" id="1708749"/>
    <lineage>
        <taxon>Bacteria</taxon>
        <taxon>Bacillati</taxon>
        <taxon>Actinomycetota</taxon>
        <taxon>Actinomycetes</taxon>
        <taxon>Propionibacteriales</taxon>
        <taxon>Nocardioidaceae</taxon>
        <taxon>Tenggerimyces</taxon>
    </lineage>
</organism>
<keyword evidence="2" id="KW-0732">Signal</keyword>
<sequence>MTGVVRTWIAGALLCVIVLSMATSATASSVWLTTPAEGNEGPWAGMALTVTKPNVSYSLGLDVVCTLPKGTVRITGARPYGVMNDLRVVAFGTRPDTATRGTSRMGSSTEPLAALGFDTTSPTVGTACARTMADGRPENFTEFAVQLQRPTDQSASAEGILVDYIHGQTKGTLDFKIEIGLCGKDRPPRSMSSEESDPPCAR</sequence>
<gene>
    <name evidence="3" type="ORF">ACFOUW_38445</name>
</gene>
<comment type="caution">
    <text evidence="3">The sequence shown here is derived from an EMBL/GenBank/DDBJ whole genome shotgun (WGS) entry which is preliminary data.</text>
</comment>
<evidence type="ECO:0000313" key="4">
    <source>
        <dbReference type="Proteomes" id="UP001595699"/>
    </source>
</evidence>
<feature type="region of interest" description="Disordered" evidence="1">
    <location>
        <begin position="183"/>
        <end position="202"/>
    </location>
</feature>
<protein>
    <submittedName>
        <fullName evidence="3">Uncharacterized protein</fullName>
    </submittedName>
</protein>
<dbReference type="Proteomes" id="UP001595699">
    <property type="component" value="Unassembled WGS sequence"/>
</dbReference>
<feature type="chain" id="PRO_5046595180" evidence="2">
    <location>
        <begin position="28"/>
        <end position="202"/>
    </location>
</feature>
<proteinExistence type="predicted"/>
<accession>A0ABV7YN05</accession>
<feature type="signal peptide" evidence="2">
    <location>
        <begin position="1"/>
        <end position="27"/>
    </location>
</feature>
<evidence type="ECO:0000256" key="1">
    <source>
        <dbReference type="SAM" id="MobiDB-lite"/>
    </source>
</evidence>
<dbReference type="RefSeq" id="WP_205119448.1">
    <property type="nucleotide sequence ID" value="NZ_JAFBCM010000001.1"/>
</dbReference>
<dbReference type="EMBL" id="JBHRZH010000058">
    <property type="protein sequence ID" value="MFC3766760.1"/>
    <property type="molecule type" value="Genomic_DNA"/>
</dbReference>
<keyword evidence="4" id="KW-1185">Reference proteome</keyword>
<evidence type="ECO:0000256" key="2">
    <source>
        <dbReference type="SAM" id="SignalP"/>
    </source>
</evidence>